<dbReference type="SMART" id="SM00100">
    <property type="entry name" value="cNMP"/>
    <property type="match status" value="2"/>
</dbReference>
<organism evidence="3 4">
    <name type="scientific">Alloalcanivorax venustensis ISO4</name>
    <dbReference type="NCBI Taxonomy" id="1177184"/>
    <lineage>
        <taxon>Bacteria</taxon>
        <taxon>Pseudomonadati</taxon>
        <taxon>Pseudomonadota</taxon>
        <taxon>Gammaproteobacteria</taxon>
        <taxon>Oceanospirillales</taxon>
        <taxon>Alcanivoracaceae</taxon>
        <taxon>Alloalcanivorax</taxon>
    </lineage>
</organism>
<gene>
    <name evidence="3" type="ORF">ISO4_03004</name>
</gene>
<dbReference type="InterPro" id="IPR014710">
    <property type="entry name" value="RmlC-like_jellyroll"/>
</dbReference>
<protein>
    <submittedName>
        <fullName evidence="3">Cyclic nucleotide-binding protein</fullName>
    </submittedName>
</protein>
<dbReference type="RefSeq" id="WP_194856758.1">
    <property type="nucleotide sequence ID" value="NZ_ARXR01000042.1"/>
</dbReference>
<dbReference type="PANTHER" id="PTHR11635:SF152">
    <property type="entry name" value="CAMP-DEPENDENT PROTEIN KINASE TYPE I REGULATORY SUBUNIT-RELATED"/>
    <property type="match status" value="1"/>
</dbReference>
<dbReference type="InterPro" id="IPR001763">
    <property type="entry name" value="Rhodanese-like_dom"/>
</dbReference>
<name>A0ABS0AJT9_9GAMM</name>
<dbReference type="InterPro" id="IPR036873">
    <property type="entry name" value="Rhodanese-like_dom_sf"/>
</dbReference>
<dbReference type="PRINTS" id="PR00103">
    <property type="entry name" value="CAMPKINASE"/>
</dbReference>
<dbReference type="PROSITE" id="PS50042">
    <property type="entry name" value="CNMP_BINDING_3"/>
    <property type="match status" value="2"/>
</dbReference>
<dbReference type="Pfam" id="PF00027">
    <property type="entry name" value="cNMP_binding"/>
    <property type="match status" value="2"/>
</dbReference>
<accession>A0ABS0AJT9</accession>
<evidence type="ECO:0000259" key="1">
    <source>
        <dbReference type="PROSITE" id="PS50042"/>
    </source>
</evidence>
<dbReference type="InterPro" id="IPR000595">
    <property type="entry name" value="cNMP-bd_dom"/>
</dbReference>
<dbReference type="SMART" id="SM00450">
    <property type="entry name" value="RHOD"/>
    <property type="match status" value="1"/>
</dbReference>
<feature type="domain" description="Rhodanese" evidence="2">
    <location>
        <begin position="270"/>
        <end position="354"/>
    </location>
</feature>
<proteinExistence type="predicted"/>
<dbReference type="PANTHER" id="PTHR11635">
    <property type="entry name" value="CAMP-DEPENDENT PROTEIN KINASE REGULATORY CHAIN"/>
    <property type="match status" value="1"/>
</dbReference>
<dbReference type="InterPro" id="IPR050503">
    <property type="entry name" value="cAMP-dep_PK_reg_su-like"/>
</dbReference>
<dbReference type="CDD" id="cd00158">
    <property type="entry name" value="RHOD"/>
    <property type="match status" value="1"/>
</dbReference>
<dbReference type="SUPFAM" id="SSF52821">
    <property type="entry name" value="Rhodanese/Cell cycle control phosphatase"/>
    <property type="match status" value="1"/>
</dbReference>
<dbReference type="CDD" id="cd00038">
    <property type="entry name" value="CAP_ED"/>
    <property type="match status" value="2"/>
</dbReference>
<dbReference type="InterPro" id="IPR018490">
    <property type="entry name" value="cNMP-bd_dom_sf"/>
</dbReference>
<dbReference type="Gene3D" id="2.60.120.10">
    <property type="entry name" value="Jelly Rolls"/>
    <property type="match status" value="2"/>
</dbReference>
<comment type="caution">
    <text evidence="3">The sequence shown here is derived from an EMBL/GenBank/DDBJ whole genome shotgun (WGS) entry which is preliminary data.</text>
</comment>
<dbReference type="EMBL" id="ARXR01000042">
    <property type="protein sequence ID" value="MBF5054402.1"/>
    <property type="molecule type" value="Genomic_DNA"/>
</dbReference>
<feature type="domain" description="Cyclic nucleotide-binding" evidence="1">
    <location>
        <begin position="16"/>
        <end position="114"/>
    </location>
</feature>
<keyword evidence="4" id="KW-1185">Reference proteome</keyword>
<dbReference type="Gene3D" id="3.40.250.10">
    <property type="entry name" value="Rhodanese-like domain"/>
    <property type="match status" value="1"/>
</dbReference>
<sequence length="357" mass="40011">MARESIDKSLLQTFVPVNALSGDQLDWLLDQQEVRRYEAGDVLFRQGDRDNTTIYLLSGEVELFSEHGERTVISAGDSASWHPLGHFQPRRDDCKAIGEVSVVRFDSFRLDTILSWDQSAGYVILDINANAAYQHDREWMIRLLKSKLFHRVPPANILEIFRRLRARRCKEGEAIVTQGEQADCCYIIKEGVCEVAITLGGKSSEAMPVAMLEEGQWFGEEALLSGKPRNATVTMATDGVLMRLDRQDFDALLREPVIHTLDPADARQRIDEGARWLDVRTADEFDQQHLAGATNIPLGALRLKSRLLDPAGRYVAYCDTGRRSATAAFLLKNAGLDVFVLDGGLNNNADTLQDYLK</sequence>
<dbReference type="PROSITE" id="PS50206">
    <property type="entry name" value="RHODANESE_3"/>
    <property type="match status" value="1"/>
</dbReference>
<dbReference type="Pfam" id="PF00581">
    <property type="entry name" value="Rhodanese"/>
    <property type="match status" value="1"/>
</dbReference>
<evidence type="ECO:0000313" key="3">
    <source>
        <dbReference type="EMBL" id="MBF5054402.1"/>
    </source>
</evidence>
<evidence type="ECO:0000259" key="2">
    <source>
        <dbReference type="PROSITE" id="PS50206"/>
    </source>
</evidence>
<evidence type="ECO:0000313" key="4">
    <source>
        <dbReference type="Proteomes" id="UP000644441"/>
    </source>
</evidence>
<dbReference type="SUPFAM" id="SSF51206">
    <property type="entry name" value="cAMP-binding domain-like"/>
    <property type="match status" value="2"/>
</dbReference>
<feature type="domain" description="Cyclic nucleotide-binding" evidence="1">
    <location>
        <begin position="148"/>
        <end position="253"/>
    </location>
</feature>
<reference evidence="3 4" key="1">
    <citation type="submission" date="2012-09" db="EMBL/GenBank/DDBJ databases">
        <title>Genome Sequence of alkane-degrading Bacterium Alcanivorax venustensis ISO4.</title>
        <authorList>
            <person name="Lai Q."/>
            <person name="Shao Z."/>
        </authorList>
    </citation>
    <scope>NUCLEOTIDE SEQUENCE [LARGE SCALE GENOMIC DNA]</scope>
    <source>
        <strain evidence="3 4">ISO4</strain>
    </source>
</reference>
<dbReference type="Proteomes" id="UP000644441">
    <property type="component" value="Unassembled WGS sequence"/>
</dbReference>